<name>A0AAN9SHY6_PSOTE</name>
<proteinExistence type="predicted"/>
<organism evidence="2 3">
    <name type="scientific">Psophocarpus tetragonolobus</name>
    <name type="common">Winged bean</name>
    <name type="synonym">Dolichos tetragonolobus</name>
    <dbReference type="NCBI Taxonomy" id="3891"/>
    <lineage>
        <taxon>Eukaryota</taxon>
        <taxon>Viridiplantae</taxon>
        <taxon>Streptophyta</taxon>
        <taxon>Embryophyta</taxon>
        <taxon>Tracheophyta</taxon>
        <taxon>Spermatophyta</taxon>
        <taxon>Magnoliopsida</taxon>
        <taxon>eudicotyledons</taxon>
        <taxon>Gunneridae</taxon>
        <taxon>Pentapetalae</taxon>
        <taxon>rosids</taxon>
        <taxon>fabids</taxon>
        <taxon>Fabales</taxon>
        <taxon>Fabaceae</taxon>
        <taxon>Papilionoideae</taxon>
        <taxon>50 kb inversion clade</taxon>
        <taxon>NPAAA clade</taxon>
        <taxon>indigoferoid/millettioid clade</taxon>
        <taxon>Phaseoleae</taxon>
        <taxon>Psophocarpus</taxon>
    </lineage>
</organism>
<dbReference type="AlphaFoldDB" id="A0AAN9SHY6"/>
<keyword evidence="3" id="KW-1185">Reference proteome</keyword>
<gene>
    <name evidence="2" type="ORF">VNO78_16230</name>
</gene>
<protein>
    <submittedName>
        <fullName evidence="2">Uncharacterized protein</fullName>
    </submittedName>
</protein>
<sequence>MQMQDMYLQKMHMRSKHTYTRLMPLPHRILDPVLPSSPTLYSLCHLLEALSHPQIPFLALLKCALLFVRSLRFIHSIIFSNVTIFPCALLAVVANYVYAFHNTAHHTVRVTFNHPLLASAYDTFLTTSIDHFFLSFAINSLLSSTGHSFLFSSVASHIVNLTSIYLSVSSAINFSFVAVSKLASFPVQIKLELATIIFLVAIVFVIFNSNNMCE</sequence>
<keyword evidence="1" id="KW-0812">Transmembrane</keyword>
<evidence type="ECO:0000313" key="2">
    <source>
        <dbReference type="EMBL" id="KAK7395665.1"/>
    </source>
</evidence>
<keyword evidence="1" id="KW-0472">Membrane</keyword>
<evidence type="ECO:0000256" key="1">
    <source>
        <dbReference type="SAM" id="Phobius"/>
    </source>
</evidence>
<feature type="transmembrane region" description="Helical" evidence="1">
    <location>
        <begin position="191"/>
        <end position="209"/>
    </location>
</feature>
<comment type="caution">
    <text evidence="2">The sequence shown here is derived from an EMBL/GenBank/DDBJ whole genome shotgun (WGS) entry which is preliminary data.</text>
</comment>
<dbReference type="Proteomes" id="UP001386955">
    <property type="component" value="Unassembled WGS sequence"/>
</dbReference>
<keyword evidence="1" id="KW-1133">Transmembrane helix</keyword>
<feature type="transmembrane region" description="Helical" evidence="1">
    <location>
        <begin position="73"/>
        <end position="98"/>
    </location>
</feature>
<feature type="transmembrane region" description="Helical" evidence="1">
    <location>
        <begin position="158"/>
        <end position="179"/>
    </location>
</feature>
<evidence type="ECO:0000313" key="3">
    <source>
        <dbReference type="Proteomes" id="UP001386955"/>
    </source>
</evidence>
<reference evidence="2 3" key="1">
    <citation type="submission" date="2024-01" db="EMBL/GenBank/DDBJ databases">
        <title>The genomes of 5 underutilized Papilionoideae crops provide insights into root nodulation and disease resistanc.</title>
        <authorList>
            <person name="Jiang F."/>
        </authorList>
    </citation>
    <scope>NUCLEOTIDE SEQUENCE [LARGE SCALE GENOMIC DNA]</scope>
    <source>
        <strain evidence="2">DUOXIRENSHENG_FW03</strain>
        <tissue evidence="2">Leaves</tissue>
    </source>
</reference>
<dbReference type="EMBL" id="JAYMYS010000004">
    <property type="protein sequence ID" value="KAK7395665.1"/>
    <property type="molecule type" value="Genomic_DNA"/>
</dbReference>
<accession>A0AAN9SHY6</accession>